<sequence length="89" mass="9378">MCYVGKATKIFIIIVSVLVMFSMVLVFRFLHHGHRSAGNCANGCHPVLPVPATTPPPTMTSPPATPSSAAPPHSPPSVDPWQTPGPVHS</sequence>
<accession>A0ACC2KM54</accession>
<organism evidence="1 2">
    <name type="scientific">Persea americana</name>
    <name type="common">Avocado</name>
    <dbReference type="NCBI Taxonomy" id="3435"/>
    <lineage>
        <taxon>Eukaryota</taxon>
        <taxon>Viridiplantae</taxon>
        <taxon>Streptophyta</taxon>
        <taxon>Embryophyta</taxon>
        <taxon>Tracheophyta</taxon>
        <taxon>Spermatophyta</taxon>
        <taxon>Magnoliopsida</taxon>
        <taxon>Magnoliidae</taxon>
        <taxon>Laurales</taxon>
        <taxon>Lauraceae</taxon>
        <taxon>Persea</taxon>
    </lineage>
</organism>
<keyword evidence="2" id="KW-1185">Reference proteome</keyword>
<dbReference type="EMBL" id="CM056818">
    <property type="protein sequence ID" value="KAJ8622208.1"/>
    <property type="molecule type" value="Genomic_DNA"/>
</dbReference>
<name>A0ACC2KM54_PERAE</name>
<evidence type="ECO:0000313" key="1">
    <source>
        <dbReference type="EMBL" id="KAJ8622208.1"/>
    </source>
</evidence>
<proteinExistence type="predicted"/>
<comment type="caution">
    <text evidence="1">The sequence shown here is derived from an EMBL/GenBank/DDBJ whole genome shotgun (WGS) entry which is preliminary data.</text>
</comment>
<reference evidence="1 2" key="1">
    <citation type="journal article" date="2022" name="Hortic Res">
        <title>A haplotype resolved chromosomal level avocado genome allows analysis of novel avocado genes.</title>
        <authorList>
            <person name="Nath O."/>
            <person name="Fletcher S.J."/>
            <person name="Hayward A."/>
            <person name="Shaw L.M."/>
            <person name="Masouleh A.K."/>
            <person name="Furtado A."/>
            <person name="Henry R.J."/>
            <person name="Mitter N."/>
        </authorList>
    </citation>
    <scope>NUCLEOTIDE SEQUENCE [LARGE SCALE GENOMIC DNA]</scope>
    <source>
        <strain evidence="2">cv. Hass</strain>
    </source>
</reference>
<dbReference type="Proteomes" id="UP001234297">
    <property type="component" value="Chromosome 10"/>
</dbReference>
<evidence type="ECO:0000313" key="2">
    <source>
        <dbReference type="Proteomes" id="UP001234297"/>
    </source>
</evidence>
<protein>
    <submittedName>
        <fullName evidence="1">Uncharacterized protein</fullName>
    </submittedName>
</protein>
<gene>
    <name evidence="1" type="ORF">MRB53_030737</name>
</gene>